<dbReference type="InterPro" id="IPR007029">
    <property type="entry name" value="YHS_dom"/>
</dbReference>
<feature type="domain" description="YHS" evidence="2">
    <location>
        <begin position="38"/>
        <end position="84"/>
    </location>
</feature>
<keyword evidence="4" id="KW-1185">Reference proteome</keyword>
<feature type="chain" id="PRO_5046697598" evidence="1">
    <location>
        <begin position="19"/>
        <end position="146"/>
    </location>
</feature>
<reference evidence="3 4" key="1">
    <citation type="submission" date="2020-09" db="EMBL/GenBank/DDBJ databases">
        <title>Marinomonas sp. nov., isolated from the cysticercosis algae of Qingdao, China.</title>
        <authorList>
            <person name="Sun X."/>
        </authorList>
    </citation>
    <scope>NUCLEOTIDE SEQUENCE [LARGE SCALE GENOMIC DNA]</scope>
    <source>
        <strain evidence="3 4">SM2066</strain>
    </source>
</reference>
<name>A0ABR8NW92_9GAMM</name>
<dbReference type="EMBL" id="JACYFC010000001">
    <property type="protein sequence ID" value="MBD5769443.1"/>
    <property type="molecule type" value="Genomic_DNA"/>
</dbReference>
<accession>A0ABR8NW92</accession>
<proteinExistence type="predicted"/>
<dbReference type="Proteomes" id="UP000604161">
    <property type="component" value="Unassembled WGS sequence"/>
</dbReference>
<sequence>MKKIMALTLLLMSHLSFAADAVYTGYFSNKALGGYDTVSYFTDNEPAKGSSKYTTKYKGADWYFVSQTHLDLFKAEPEKYAPQYGGYCAWALSANNSFASGDPTQWAIVDNKLYLNYDKSVKAKWDAKRAFHIVQADKNWPALIAE</sequence>
<evidence type="ECO:0000313" key="3">
    <source>
        <dbReference type="EMBL" id="MBD5769443.1"/>
    </source>
</evidence>
<evidence type="ECO:0000256" key="1">
    <source>
        <dbReference type="SAM" id="SignalP"/>
    </source>
</evidence>
<dbReference type="NCBIfam" id="NF041384">
    <property type="entry name" value="YHS_seleno_dom"/>
    <property type="match status" value="1"/>
</dbReference>
<feature type="signal peptide" evidence="1">
    <location>
        <begin position="1"/>
        <end position="18"/>
    </location>
</feature>
<dbReference type="RefSeq" id="WP_191592846.1">
    <property type="nucleotide sequence ID" value="NZ_JACYFC010000001.1"/>
</dbReference>
<comment type="caution">
    <text evidence="3">The sequence shown here is derived from an EMBL/GenBank/DDBJ whole genome shotgun (WGS) entry which is preliminary data.</text>
</comment>
<protein>
    <submittedName>
        <fullName evidence="3">YHS domain-containing protein</fullName>
    </submittedName>
</protein>
<gene>
    <name evidence="3" type="ORF">IF202_00120</name>
</gene>
<organism evidence="3 4">
    <name type="scientific">Marinomonas colpomeniae</name>
    <dbReference type="NCBI Taxonomy" id="2774408"/>
    <lineage>
        <taxon>Bacteria</taxon>
        <taxon>Pseudomonadati</taxon>
        <taxon>Pseudomonadota</taxon>
        <taxon>Gammaproteobacteria</taxon>
        <taxon>Oceanospirillales</taxon>
        <taxon>Oceanospirillaceae</taxon>
        <taxon>Marinomonas</taxon>
    </lineage>
</organism>
<evidence type="ECO:0000259" key="2">
    <source>
        <dbReference type="Pfam" id="PF04945"/>
    </source>
</evidence>
<dbReference type="Pfam" id="PF04945">
    <property type="entry name" value="YHS"/>
    <property type="match status" value="1"/>
</dbReference>
<keyword evidence="1" id="KW-0732">Signal</keyword>
<evidence type="ECO:0000313" key="4">
    <source>
        <dbReference type="Proteomes" id="UP000604161"/>
    </source>
</evidence>